<proteinExistence type="predicted"/>
<organism evidence="1">
    <name type="scientific">Anguilla anguilla</name>
    <name type="common">European freshwater eel</name>
    <name type="synonym">Muraena anguilla</name>
    <dbReference type="NCBI Taxonomy" id="7936"/>
    <lineage>
        <taxon>Eukaryota</taxon>
        <taxon>Metazoa</taxon>
        <taxon>Chordata</taxon>
        <taxon>Craniata</taxon>
        <taxon>Vertebrata</taxon>
        <taxon>Euteleostomi</taxon>
        <taxon>Actinopterygii</taxon>
        <taxon>Neopterygii</taxon>
        <taxon>Teleostei</taxon>
        <taxon>Anguilliformes</taxon>
        <taxon>Anguillidae</taxon>
        <taxon>Anguilla</taxon>
    </lineage>
</organism>
<dbReference type="AlphaFoldDB" id="A0A0E9PR61"/>
<sequence length="62" mass="6851">MKCLCYCIVRLDQAVNAPCYKASSATLVSALFWCRLTQNPIVPVDRVKQEGRGIVGYKGCRG</sequence>
<dbReference type="EMBL" id="GBXM01102249">
    <property type="protein sequence ID" value="JAH06328.1"/>
    <property type="molecule type" value="Transcribed_RNA"/>
</dbReference>
<reference evidence="1" key="1">
    <citation type="submission" date="2014-11" db="EMBL/GenBank/DDBJ databases">
        <authorList>
            <person name="Amaro Gonzalez C."/>
        </authorList>
    </citation>
    <scope>NUCLEOTIDE SEQUENCE</scope>
</reference>
<protein>
    <submittedName>
        <fullName evidence="1">Uncharacterized protein</fullName>
    </submittedName>
</protein>
<name>A0A0E9PR61_ANGAN</name>
<reference evidence="1" key="2">
    <citation type="journal article" date="2015" name="Fish Shellfish Immunol.">
        <title>Early steps in the European eel (Anguilla anguilla)-Vibrio vulnificus interaction in the gills: Role of the RtxA13 toxin.</title>
        <authorList>
            <person name="Callol A."/>
            <person name="Pajuelo D."/>
            <person name="Ebbesson L."/>
            <person name="Teles M."/>
            <person name="MacKenzie S."/>
            <person name="Amaro C."/>
        </authorList>
    </citation>
    <scope>NUCLEOTIDE SEQUENCE</scope>
</reference>
<evidence type="ECO:0000313" key="1">
    <source>
        <dbReference type="EMBL" id="JAH06328.1"/>
    </source>
</evidence>
<accession>A0A0E9PR61</accession>